<name>A0A8H3DS62_9AGAM</name>
<dbReference type="SUPFAM" id="SSF54197">
    <property type="entry name" value="HIT-like"/>
    <property type="match status" value="1"/>
</dbReference>
<dbReference type="Pfam" id="PF01230">
    <property type="entry name" value="HIT"/>
    <property type="match status" value="1"/>
</dbReference>
<feature type="site" description="Important for induction of apoptosis" evidence="5">
    <location>
        <position position="100"/>
    </location>
</feature>
<accession>A0A8H3DS62</accession>
<dbReference type="Gene3D" id="3.30.428.10">
    <property type="entry name" value="HIT-like"/>
    <property type="match status" value="1"/>
</dbReference>
<evidence type="ECO:0000256" key="2">
    <source>
        <dbReference type="ARBA" id="ARBA00022801"/>
    </source>
</evidence>
<feature type="compositionally biased region" description="Basic and acidic residues" evidence="8">
    <location>
        <begin position="122"/>
        <end position="138"/>
    </location>
</feature>
<dbReference type="EMBL" id="CAJNJQ010000140">
    <property type="protein sequence ID" value="CAE7059062.1"/>
    <property type="molecule type" value="Genomic_DNA"/>
</dbReference>
<proteinExistence type="predicted"/>
<keyword evidence="2 7" id="KW-0378">Hydrolase</keyword>
<dbReference type="InterPro" id="IPR011146">
    <property type="entry name" value="HIT-like"/>
</dbReference>
<evidence type="ECO:0000256" key="5">
    <source>
        <dbReference type="PIRSR" id="PIRSR639383-3"/>
    </source>
</evidence>
<dbReference type="EC" id="3.6.1.29" evidence="7"/>
<evidence type="ECO:0000256" key="3">
    <source>
        <dbReference type="PIRSR" id="PIRSR639383-1"/>
    </source>
</evidence>
<dbReference type="FunFam" id="3.30.428.10:FF:000011">
    <property type="entry name" value="Fragile histidine triad"/>
    <property type="match status" value="1"/>
</dbReference>
<dbReference type="Proteomes" id="UP000663827">
    <property type="component" value="Unassembled WGS sequence"/>
</dbReference>
<dbReference type="PROSITE" id="PS51084">
    <property type="entry name" value="HIT_2"/>
    <property type="match status" value="1"/>
</dbReference>
<evidence type="ECO:0000259" key="9">
    <source>
        <dbReference type="PROSITE" id="PS51084"/>
    </source>
</evidence>
<evidence type="ECO:0000256" key="1">
    <source>
        <dbReference type="ARBA" id="ARBA00022741"/>
    </source>
</evidence>
<dbReference type="GO" id="GO:0000166">
    <property type="term" value="F:nucleotide binding"/>
    <property type="evidence" value="ECO:0007669"/>
    <property type="project" value="UniProtKB-KW"/>
</dbReference>
<sequence length="155" mass="17172">MQRCLFSSFDVTRQVFIQSKLSFGVVNLKPIVPGHVLVVPNRVVPRLSDLTPEEIADVFSTVQRVGNVDGAAAGQTVPHVHVHILPRRFTDFNGNNDQVYPILESAEARLPSQLKAATGEARVPEPIKVDDEGRTPRTVEDMETEATRLRSLFSN</sequence>
<dbReference type="GO" id="GO:0047710">
    <property type="term" value="F:bis(5'-adenosyl)-triphosphatase activity"/>
    <property type="evidence" value="ECO:0007669"/>
    <property type="project" value="UniProtKB-UniRule"/>
</dbReference>
<evidence type="ECO:0000256" key="4">
    <source>
        <dbReference type="PIRSR" id="PIRSR639383-2"/>
    </source>
</evidence>
<dbReference type="CDD" id="cd01275">
    <property type="entry name" value="FHIT"/>
    <property type="match status" value="1"/>
</dbReference>
<feature type="binding site" evidence="4">
    <location>
        <position position="27"/>
    </location>
    <ligand>
        <name>substrate</name>
    </ligand>
</feature>
<reference evidence="10" key="1">
    <citation type="submission" date="2021-01" db="EMBL/GenBank/DDBJ databases">
        <authorList>
            <person name="Kaushik A."/>
        </authorList>
    </citation>
    <scope>NUCLEOTIDE SEQUENCE</scope>
    <source>
        <strain evidence="10">AG5</strain>
    </source>
</reference>
<comment type="cofactor">
    <cofactor evidence="7">
        <name>Mn(2+)</name>
        <dbReference type="ChEBI" id="CHEBI:29035"/>
    </cofactor>
</comment>
<dbReference type="InterPro" id="IPR051884">
    <property type="entry name" value="Bis(5'-adenosyl)-TPase_reg"/>
</dbReference>
<feature type="region of interest" description="Disordered" evidence="8">
    <location>
        <begin position="115"/>
        <end position="138"/>
    </location>
</feature>
<comment type="catalytic activity">
    <reaction evidence="7">
        <text>P(1),P(3)-bis(5'-adenosyl) triphosphate + H2O = AMP + ADP + 2 H(+)</text>
        <dbReference type="Rhea" id="RHEA:13893"/>
        <dbReference type="ChEBI" id="CHEBI:15377"/>
        <dbReference type="ChEBI" id="CHEBI:15378"/>
        <dbReference type="ChEBI" id="CHEBI:58529"/>
        <dbReference type="ChEBI" id="CHEBI:456215"/>
        <dbReference type="ChEBI" id="CHEBI:456216"/>
        <dbReference type="EC" id="3.6.1.29"/>
    </reaction>
</comment>
<gene>
    <name evidence="10" type="ORF">RDB_LOCUS6619</name>
</gene>
<dbReference type="PANTHER" id="PTHR46243:SF1">
    <property type="entry name" value="BIS(5'-ADENOSYL)-TRIPHOSPHATASE"/>
    <property type="match status" value="1"/>
</dbReference>
<keyword evidence="1 7" id="KW-0547">Nucleotide-binding</keyword>
<dbReference type="InterPro" id="IPR039383">
    <property type="entry name" value="FHIT"/>
</dbReference>
<feature type="active site" description="Tele-AMP-histidine intermediate" evidence="3">
    <location>
        <position position="81"/>
    </location>
</feature>
<dbReference type="PANTHER" id="PTHR46243">
    <property type="entry name" value="BIS(5'-ADENOSYL)-TRIPHOSPHATASE"/>
    <property type="match status" value="1"/>
</dbReference>
<comment type="caution">
    <text evidence="10">The sequence shown here is derived from an EMBL/GenBank/DDBJ whole genome shotgun (WGS) entry which is preliminary data.</text>
</comment>
<organism evidence="10 11">
    <name type="scientific">Rhizoctonia solani</name>
    <dbReference type="NCBI Taxonomy" id="456999"/>
    <lineage>
        <taxon>Eukaryota</taxon>
        <taxon>Fungi</taxon>
        <taxon>Dikarya</taxon>
        <taxon>Basidiomycota</taxon>
        <taxon>Agaricomycotina</taxon>
        <taxon>Agaricomycetes</taxon>
        <taxon>Cantharellales</taxon>
        <taxon>Ceratobasidiaceae</taxon>
        <taxon>Rhizoctonia</taxon>
    </lineage>
</organism>
<feature type="binding site" evidence="4">
    <location>
        <begin position="74"/>
        <end position="77"/>
    </location>
    <ligand>
        <name>substrate</name>
    </ligand>
</feature>
<dbReference type="AlphaFoldDB" id="A0A8H3DS62"/>
<feature type="binding site" evidence="4">
    <location>
        <position position="83"/>
    </location>
    <ligand>
        <name>substrate</name>
    </ligand>
</feature>
<evidence type="ECO:0000256" key="8">
    <source>
        <dbReference type="SAM" id="MobiDB-lite"/>
    </source>
</evidence>
<protein>
    <recommendedName>
        <fullName evidence="7">Bis(5'-adenosyl)-triphosphatase</fullName>
        <ecNumber evidence="7">3.6.1.29</ecNumber>
    </recommendedName>
</protein>
<evidence type="ECO:0000313" key="11">
    <source>
        <dbReference type="Proteomes" id="UP000663827"/>
    </source>
</evidence>
<evidence type="ECO:0000256" key="7">
    <source>
        <dbReference type="RuleBase" id="RU366076"/>
    </source>
</evidence>
<feature type="short sequence motif" description="Histidine triad motif" evidence="6">
    <location>
        <begin position="79"/>
        <end position="83"/>
    </location>
</feature>
<feature type="domain" description="HIT" evidence="9">
    <location>
        <begin position="2"/>
        <end position="94"/>
    </location>
</feature>
<dbReference type="InterPro" id="IPR036265">
    <property type="entry name" value="HIT-like_sf"/>
</dbReference>
<evidence type="ECO:0000313" key="10">
    <source>
        <dbReference type="EMBL" id="CAE7059062.1"/>
    </source>
</evidence>
<evidence type="ECO:0000256" key="6">
    <source>
        <dbReference type="PROSITE-ProRule" id="PRU00464"/>
    </source>
</evidence>